<comment type="caution">
    <text evidence="2">The sequence shown here is derived from an EMBL/GenBank/DDBJ whole genome shotgun (WGS) entry which is preliminary data.</text>
</comment>
<dbReference type="Proteomes" id="UP000033140">
    <property type="component" value="Unassembled WGS sequence"/>
</dbReference>
<keyword evidence="1" id="KW-0472">Membrane</keyword>
<dbReference type="AlphaFoldDB" id="A0A0E9NT27"/>
<gene>
    <name evidence="2" type="ORF">G7K_6638-t1</name>
</gene>
<proteinExistence type="predicted"/>
<sequence>MIAPTSTKQPTTTMGDQPQLEISFSDVNKLLLAIFLLALLFLFLVAYPINLAWIYTCIESPSSAVEYAPLQTSEYDGDVKKSSKGMADDEEFEPVRNVRVTDKPVTSSFFGLFRYLKSRTGRFSAYRAVQCSAIINIVSYLATNAFGALFQVPSLTALGAYDDLSLYAIIGNVLAIVVGAAVAMPLNIVYMKQLLADPISDKGTWGHLKAMTTSKGDFIHSLKPLVPITLLYSAITSMGTFVWTTHMTNVLTAAQDITVVVPPPPSPMAFASSVAYVLLGLPAIALMNLALLRTQASVASTSMTSTIIPVQRTPSSITATIRTAIRADRVHARLIRMWLTTVAFQAVPVLVMAVSGYFLMMQFRDRIVGKVIEAGLAEGIARAHVEGMATPAKVGVEIVKRWVIDVCNGNFLSLVSSNLVAQLPHSSTLSVHPMQHPLHCSCSPCSSAGSIPAASHIRSSKSSSITSSTSSIVTEAGLNPGLPRVLVEETDEELPRKVSAAVDLSRIQVRSPFADLCSGALVSYVYALLKLRFVDECWAWGAPEYRGMTSIRSEDSTSEHVVAMTDCLSAIVNRHQQVRARDSDDDIINSGAETGRCCLHSLTVSARIAS</sequence>
<reference evidence="2 3" key="2">
    <citation type="journal article" date="2014" name="J. Gen. Appl. Microbiol.">
        <title>The early diverging ascomycetous budding yeast Saitoella complicata has three histone deacetylases belonging to the Clr6, Hos2, and Rpd3 lineages.</title>
        <authorList>
            <person name="Nishida H."/>
            <person name="Matsumoto T."/>
            <person name="Kondo S."/>
            <person name="Hamamoto M."/>
            <person name="Yoshikawa H."/>
        </authorList>
    </citation>
    <scope>NUCLEOTIDE SEQUENCE [LARGE SCALE GENOMIC DNA]</scope>
    <source>
        <strain evidence="2 3">NRRL Y-17804</strain>
    </source>
</reference>
<feature type="transmembrane region" description="Helical" evidence="1">
    <location>
        <begin position="269"/>
        <end position="292"/>
    </location>
</feature>
<feature type="transmembrane region" description="Helical" evidence="1">
    <location>
        <begin position="338"/>
        <end position="360"/>
    </location>
</feature>
<keyword evidence="3" id="KW-1185">Reference proteome</keyword>
<feature type="transmembrane region" description="Helical" evidence="1">
    <location>
        <begin position="30"/>
        <end position="53"/>
    </location>
</feature>
<accession>A0A0E9NT27</accession>
<organism evidence="2 3">
    <name type="scientific">Saitoella complicata (strain BCRC 22490 / CBS 7301 / JCM 7358 / NBRC 10748 / NRRL Y-17804)</name>
    <dbReference type="NCBI Taxonomy" id="698492"/>
    <lineage>
        <taxon>Eukaryota</taxon>
        <taxon>Fungi</taxon>
        <taxon>Dikarya</taxon>
        <taxon>Ascomycota</taxon>
        <taxon>Taphrinomycotina</taxon>
        <taxon>Taphrinomycotina incertae sedis</taxon>
        <taxon>Saitoella</taxon>
    </lineage>
</organism>
<name>A0A0E9NT27_SAICN</name>
<protein>
    <submittedName>
        <fullName evidence="2">Uncharacterized protein</fullName>
    </submittedName>
</protein>
<evidence type="ECO:0000313" key="2">
    <source>
        <dbReference type="EMBL" id="GAO52565.1"/>
    </source>
</evidence>
<evidence type="ECO:0000256" key="1">
    <source>
        <dbReference type="SAM" id="Phobius"/>
    </source>
</evidence>
<dbReference type="EMBL" id="BACD03000074">
    <property type="protein sequence ID" value="GAO52565.1"/>
    <property type="molecule type" value="Genomic_DNA"/>
</dbReference>
<feature type="transmembrane region" description="Helical" evidence="1">
    <location>
        <begin position="225"/>
        <end position="243"/>
    </location>
</feature>
<keyword evidence="1" id="KW-0812">Transmembrane</keyword>
<keyword evidence="1" id="KW-1133">Transmembrane helix</keyword>
<evidence type="ECO:0000313" key="3">
    <source>
        <dbReference type="Proteomes" id="UP000033140"/>
    </source>
</evidence>
<reference evidence="2 3" key="3">
    <citation type="journal article" date="2015" name="Genome Announc.">
        <title>Draft Genome Sequence of the Archiascomycetous Yeast Saitoella complicata.</title>
        <authorList>
            <person name="Yamauchi K."/>
            <person name="Kondo S."/>
            <person name="Hamamoto M."/>
            <person name="Takahashi Y."/>
            <person name="Ogura Y."/>
            <person name="Hayashi T."/>
            <person name="Nishida H."/>
        </authorList>
    </citation>
    <scope>NUCLEOTIDE SEQUENCE [LARGE SCALE GENOMIC DNA]</scope>
    <source>
        <strain evidence="2 3">NRRL Y-17804</strain>
    </source>
</reference>
<feature type="transmembrane region" description="Helical" evidence="1">
    <location>
        <begin position="124"/>
        <end position="146"/>
    </location>
</feature>
<feature type="transmembrane region" description="Helical" evidence="1">
    <location>
        <begin position="166"/>
        <end position="190"/>
    </location>
</feature>
<reference evidence="2 3" key="1">
    <citation type="journal article" date="2011" name="J. Gen. Appl. Microbiol.">
        <title>Draft genome sequencing of the enigmatic yeast Saitoella complicata.</title>
        <authorList>
            <person name="Nishida H."/>
            <person name="Hamamoto M."/>
            <person name="Sugiyama J."/>
        </authorList>
    </citation>
    <scope>NUCLEOTIDE SEQUENCE [LARGE SCALE GENOMIC DNA]</scope>
    <source>
        <strain evidence="2 3">NRRL Y-17804</strain>
    </source>
</reference>